<name>A0A0N9HIL9_9PSEU</name>
<accession>A0A0N9HIL9</accession>
<keyword evidence="2" id="KW-1185">Reference proteome</keyword>
<evidence type="ECO:0000313" key="1">
    <source>
        <dbReference type="EMBL" id="ALG05800.1"/>
    </source>
</evidence>
<proteinExistence type="predicted"/>
<dbReference type="OrthoDB" id="3576083at2"/>
<evidence type="ECO:0000313" key="2">
    <source>
        <dbReference type="Proteomes" id="UP000063699"/>
    </source>
</evidence>
<dbReference type="STRING" id="860235.AOZ06_01660"/>
<gene>
    <name evidence="1" type="ORF">AOZ06_01660</name>
</gene>
<sequence>MDSYAESDCHELLLRLAGRLPDRQLWRFRDWLAAGAVTALARTLPLTLLRERVGLTAEESRLLTNALRPAGADPERLNALPWVDEIAEVDYTFTSESPEWVSMGDSAGVVLGAIVRDRTDIGEVRGTWRLPRTGGGAANRVVLVTATTQPARLAGELQRVLRALGEHEPSVEVIPRGILLPRYHQAALAASVPLAMGAAEGGHLVPS</sequence>
<dbReference type="AlphaFoldDB" id="A0A0N9HIL9"/>
<protein>
    <submittedName>
        <fullName evidence="1">Uncharacterized protein</fullName>
    </submittedName>
</protein>
<dbReference type="EMBL" id="CP012752">
    <property type="protein sequence ID" value="ALG05800.1"/>
    <property type="molecule type" value="Genomic_DNA"/>
</dbReference>
<dbReference type="Proteomes" id="UP000063699">
    <property type="component" value="Chromosome"/>
</dbReference>
<dbReference type="RefSeq" id="WP_054287780.1">
    <property type="nucleotide sequence ID" value="NZ_CP012752.1"/>
</dbReference>
<reference evidence="1 2" key="1">
    <citation type="submission" date="2015-07" db="EMBL/GenBank/DDBJ databases">
        <title>Genome sequencing of Kibdelosporangium phytohabitans.</title>
        <authorList>
            <person name="Qin S."/>
            <person name="Xing K."/>
        </authorList>
    </citation>
    <scope>NUCLEOTIDE SEQUENCE [LARGE SCALE GENOMIC DNA]</scope>
    <source>
        <strain evidence="1 2">KLBMP1111</strain>
    </source>
</reference>
<organism evidence="1 2">
    <name type="scientific">Kibdelosporangium phytohabitans</name>
    <dbReference type="NCBI Taxonomy" id="860235"/>
    <lineage>
        <taxon>Bacteria</taxon>
        <taxon>Bacillati</taxon>
        <taxon>Actinomycetota</taxon>
        <taxon>Actinomycetes</taxon>
        <taxon>Pseudonocardiales</taxon>
        <taxon>Pseudonocardiaceae</taxon>
        <taxon>Kibdelosporangium</taxon>
    </lineage>
</organism>
<dbReference type="KEGG" id="kphy:AOZ06_01660"/>